<keyword evidence="2" id="KW-1185">Reference proteome</keyword>
<reference evidence="1 2" key="1">
    <citation type="submission" date="2022-05" db="EMBL/GenBank/DDBJ databases">
        <authorList>
            <consortium name="Genoscope - CEA"/>
            <person name="William W."/>
        </authorList>
    </citation>
    <scope>NUCLEOTIDE SEQUENCE [LARGE SCALE GENOMIC DNA]</scope>
</reference>
<dbReference type="AlphaFoldDB" id="A0AAU9Y2C6"/>
<organism evidence="1 2">
    <name type="scientific">Pocillopora meandrina</name>
    <dbReference type="NCBI Taxonomy" id="46732"/>
    <lineage>
        <taxon>Eukaryota</taxon>
        <taxon>Metazoa</taxon>
        <taxon>Cnidaria</taxon>
        <taxon>Anthozoa</taxon>
        <taxon>Hexacorallia</taxon>
        <taxon>Scleractinia</taxon>
        <taxon>Astrocoeniina</taxon>
        <taxon>Pocilloporidae</taxon>
        <taxon>Pocillopora</taxon>
    </lineage>
</organism>
<protein>
    <submittedName>
        <fullName evidence="1">Uncharacterized protein</fullName>
    </submittedName>
</protein>
<proteinExistence type="predicted"/>
<evidence type="ECO:0000313" key="2">
    <source>
        <dbReference type="Proteomes" id="UP001159428"/>
    </source>
</evidence>
<name>A0AAU9Y2C6_9CNID</name>
<gene>
    <name evidence="1" type="ORF">PMEA_00002405</name>
</gene>
<accession>A0AAU9Y2C6</accession>
<dbReference type="Proteomes" id="UP001159428">
    <property type="component" value="Unassembled WGS sequence"/>
</dbReference>
<dbReference type="EMBL" id="CALNXJ010000107">
    <property type="protein sequence ID" value="CAH3164713.1"/>
    <property type="molecule type" value="Genomic_DNA"/>
</dbReference>
<sequence>KLAVRSKVKKGLRTSLYHEAVDDLRHHSHKDLDEEFQKKRDFVEEYRPLTKETYGSLQARLGVPRNTNNQKLILLVRILLKNFRRKEIFWKSTHHLPRRHMGCCISSE</sequence>
<evidence type="ECO:0000313" key="1">
    <source>
        <dbReference type="EMBL" id="CAH3164713.1"/>
    </source>
</evidence>
<feature type="non-terminal residue" evidence="1">
    <location>
        <position position="1"/>
    </location>
</feature>
<comment type="caution">
    <text evidence="1">The sequence shown here is derived from an EMBL/GenBank/DDBJ whole genome shotgun (WGS) entry which is preliminary data.</text>
</comment>